<proteinExistence type="predicted"/>
<evidence type="ECO:0000313" key="1">
    <source>
        <dbReference type="EMBL" id="AFR24644.1"/>
    </source>
</evidence>
<name>J7LKB7_SALET</name>
<reference evidence="1" key="1">
    <citation type="journal article" date="2013" name="PLoS ONE">
        <title>Impact of Plasmids, Including Those EncodingVirB4/D4 Type IV Secretion Systems, on Salmonella enterica serovar Heidelberg Virulence in Macrophages and Epithelial Cells.</title>
        <authorList>
            <person name="Gokulan K."/>
            <person name="Khare S."/>
            <person name="Rooney A.W."/>
            <person name="Han J."/>
            <person name="Lynne A.M."/>
            <person name="Foley S.L."/>
        </authorList>
    </citation>
    <scope>NUCLEOTIDE SEQUENCE</scope>
    <source>
        <plasmid evidence="1">pSH163_34</plasmid>
    </source>
</reference>
<dbReference type="EMBL" id="JX258656">
    <property type="protein sequence ID" value="AFR24644.1"/>
    <property type="molecule type" value="Genomic_DNA"/>
</dbReference>
<keyword evidence="1" id="KW-0614">Plasmid</keyword>
<sequence>MPQLARAPASLPRPGALQHGGALYCACERQRTTGATPGTNIKPSQVILF</sequence>
<organism evidence="1">
    <name type="scientific">Salmonella enterica subsp. enterica serovar Heidelberg</name>
    <dbReference type="NCBI Taxonomy" id="611"/>
    <lineage>
        <taxon>Bacteria</taxon>
        <taxon>Pseudomonadati</taxon>
        <taxon>Pseudomonadota</taxon>
        <taxon>Gammaproteobacteria</taxon>
        <taxon>Enterobacterales</taxon>
        <taxon>Enterobacteriaceae</taxon>
        <taxon>Salmonella</taxon>
    </lineage>
</organism>
<geneLocation type="plasmid" evidence="1">
    <name>pSH163_34</name>
</geneLocation>
<protein>
    <submittedName>
        <fullName evidence="1">Uncharacterized protein</fullName>
    </submittedName>
</protein>
<accession>J7LKB7</accession>
<dbReference type="AlphaFoldDB" id="J7LKB7"/>
<gene>
    <name evidence="1" type="ORF">pSH163_34_24</name>
</gene>